<dbReference type="InterPro" id="IPR006119">
    <property type="entry name" value="Resolv_N"/>
</dbReference>
<dbReference type="EMBL" id="JALDAY010000015">
    <property type="protein sequence ID" value="MCI3277455.1"/>
    <property type="molecule type" value="Genomic_DNA"/>
</dbReference>
<accession>A0ABS9YJV7</accession>
<dbReference type="Gene3D" id="3.40.50.1390">
    <property type="entry name" value="Resolvase, N-terminal catalytic domain"/>
    <property type="match status" value="1"/>
</dbReference>
<feature type="region of interest" description="Disordered" evidence="1">
    <location>
        <begin position="166"/>
        <end position="195"/>
    </location>
</feature>
<dbReference type="Proteomes" id="UP001165269">
    <property type="component" value="Unassembled WGS sequence"/>
</dbReference>
<keyword evidence="4" id="KW-1185">Reference proteome</keyword>
<sequence length="511" mass="57785">MLLTPQRPCFYARLSYAPDGTLEKVERQQEDGEATRGRLNWPEFCCVYIDNSRSAWQRNRKRPDWERMLVTFDATGQTFIPSDPKANHHHDGIMVYHGDRLIRQPYDLELLLRLADQRQIPLASVSGVRNLASEDDRFVLRIEAAQACRESANLSRRRTNGYKKDVVRHGTSQQGGKRPYGWGEPTGRFKTRRDKETGESYEVEILDYDKPVPEETKHLAEAAARLLAGASMNGALRYMNSVSTTTEGNPWESRVLWSVLTSPRISGLIEVDGVLYEAVWDEVIPEEDRQALIALREQHRKENPNPGPARVHLLPGALKCGRCDGTTWRSKPMGGKGRNKKPGYNAYRVYHCKQCNVARNVEHLDAYVTGRVLRLLNSPRFLRELQSAGTDGSPDVAAKIAALETRKAQTKQQIEELADHPDVDPALALLSLASFDKKIGELRNQMALTSRQRLLTRMVGISKDDWDVEPIDVRADTVRSLFEVVVLPTQKRGPGFDPASVNMLRKPLQAE</sequence>
<dbReference type="SUPFAM" id="SSF53041">
    <property type="entry name" value="Resolvase-like"/>
    <property type="match status" value="1"/>
</dbReference>
<organism evidence="3 4">
    <name type="scientific">Streptomyces cylindrosporus</name>
    <dbReference type="NCBI Taxonomy" id="2927583"/>
    <lineage>
        <taxon>Bacteria</taxon>
        <taxon>Bacillati</taxon>
        <taxon>Actinomycetota</taxon>
        <taxon>Actinomycetes</taxon>
        <taxon>Kitasatosporales</taxon>
        <taxon>Streptomycetaceae</taxon>
        <taxon>Streptomyces</taxon>
    </lineage>
</organism>
<evidence type="ECO:0000256" key="1">
    <source>
        <dbReference type="SAM" id="MobiDB-lite"/>
    </source>
</evidence>
<evidence type="ECO:0000259" key="2">
    <source>
        <dbReference type="SMART" id="SM00857"/>
    </source>
</evidence>
<dbReference type="PANTHER" id="PTHR30461:SF23">
    <property type="entry name" value="DNA RECOMBINASE-RELATED"/>
    <property type="match status" value="1"/>
</dbReference>
<dbReference type="InterPro" id="IPR038109">
    <property type="entry name" value="DNA_bind_recomb_sf"/>
</dbReference>
<dbReference type="RefSeq" id="WP_242775171.1">
    <property type="nucleotide sequence ID" value="NZ_JALDAY010000015.1"/>
</dbReference>
<gene>
    <name evidence="3" type="ORF">MQP27_40945</name>
</gene>
<dbReference type="Pfam" id="PF00239">
    <property type="entry name" value="Resolvase"/>
    <property type="match status" value="1"/>
</dbReference>
<dbReference type="PANTHER" id="PTHR30461">
    <property type="entry name" value="DNA-INVERTASE FROM LAMBDOID PROPHAGE"/>
    <property type="match status" value="1"/>
</dbReference>
<dbReference type="InterPro" id="IPR036162">
    <property type="entry name" value="Resolvase-like_N_sf"/>
</dbReference>
<evidence type="ECO:0000313" key="3">
    <source>
        <dbReference type="EMBL" id="MCI3277455.1"/>
    </source>
</evidence>
<dbReference type="CDD" id="cd00338">
    <property type="entry name" value="Ser_Recombinase"/>
    <property type="match status" value="1"/>
</dbReference>
<dbReference type="SMART" id="SM00857">
    <property type="entry name" value="Resolvase"/>
    <property type="match status" value="1"/>
</dbReference>
<evidence type="ECO:0000313" key="4">
    <source>
        <dbReference type="Proteomes" id="UP001165269"/>
    </source>
</evidence>
<proteinExistence type="predicted"/>
<dbReference type="Gene3D" id="3.90.1750.20">
    <property type="entry name" value="Putative Large Serine Recombinase, Chain B, Domain 2"/>
    <property type="match status" value="1"/>
</dbReference>
<comment type="caution">
    <text evidence="3">The sequence shown here is derived from an EMBL/GenBank/DDBJ whole genome shotgun (WGS) entry which is preliminary data.</text>
</comment>
<name>A0ABS9YJV7_9ACTN</name>
<feature type="domain" description="Resolvase/invertase-type recombinase catalytic" evidence="2">
    <location>
        <begin position="8"/>
        <end position="163"/>
    </location>
</feature>
<dbReference type="InterPro" id="IPR050639">
    <property type="entry name" value="SSR_resolvase"/>
</dbReference>
<reference evidence="3" key="1">
    <citation type="submission" date="2022-03" db="EMBL/GenBank/DDBJ databases">
        <title>Streptomyces 7R015 and 7R016 isolated from Barleria lupulina in Thailand.</title>
        <authorList>
            <person name="Kanchanasin P."/>
            <person name="Phongsopitanun W."/>
            <person name="Tanasupawat S."/>
        </authorList>
    </citation>
    <scope>NUCLEOTIDE SEQUENCE</scope>
    <source>
        <strain evidence="3">7R015</strain>
    </source>
</reference>
<protein>
    <submittedName>
        <fullName evidence="3">Recombinase family protein</fullName>
    </submittedName>
</protein>